<evidence type="ECO:0000313" key="2">
    <source>
        <dbReference type="Proteomes" id="UP001302349"/>
    </source>
</evidence>
<reference evidence="1 2" key="1">
    <citation type="journal article" date="2023" name="Microbiol. Resour. Announc.">
        <title>Complete Genome Sequence of Imperialibacter roseus strain P4T.</title>
        <authorList>
            <person name="Tizabi D.R."/>
            <person name="Bachvaroff T."/>
            <person name="Hill R.T."/>
        </authorList>
    </citation>
    <scope>NUCLEOTIDE SEQUENCE [LARGE SCALE GENOMIC DNA]</scope>
    <source>
        <strain evidence="1 2">P4T</strain>
    </source>
</reference>
<name>A0ABZ0IRU6_9BACT</name>
<organism evidence="1 2">
    <name type="scientific">Imperialibacter roseus</name>
    <dbReference type="NCBI Taxonomy" id="1324217"/>
    <lineage>
        <taxon>Bacteria</taxon>
        <taxon>Pseudomonadati</taxon>
        <taxon>Bacteroidota</taxon>
        <taxon>Cytophagia</taxon>
        <taxon>Cytophagales</taxon>
        <taxon>Flammeovirgaceae</taxon>
        <taxon>Imperialibacter</taxon>
    </lineage>
</organism>
<dbReference type="InterPro" id="IPR023459">
    <property type="entry name" value="Tscrpt_elong_fac_GreA/B_fam"/>
</dbReference>
<dbReference type="PIRSF" id="PIRSF006092">
    <property type="entry name" value="GreA_GreB"/>
    <property type="match status" value="1"/>
</dbReference>
<dbReference type="Proteomes" id="UP001302349">
    <property type="component" value="Chromosome"/>
</dbReference>
<protein>
    <submittedName>
        <fullName evidence="1">3-oxoacyl-ACP synthase</fullName>
    </submittedName>
</protein>
<dbReference type="RefSeq" id="WP_317489849.1">
    <property type="nucleotide sequence ID" value="NZ_CP136051.1"/>
</dbReference>
<evidence type="ECO:0000313" key="1">
    <source>
        <dbReference type="EMBL" id="WOK07163.1"/>
    </source>
</evidence>
<accession>A0ABZ0IRU6</accession>
<gene>
    <name evidence="1" type="ORF">RT717_00825</name>
</gene>
<proteinExistence type="predicted"/>
<sequence>MEVKQQLLQTCIDHVKSRIDTANSAIAEAREAANSETKSSAGDKYETGRAMMQQEIEKNATQAGEAQKLLQVLKSIDPSKTPGAVQLGSMVKTSLGHYYFAASLGKVSLDGKDYFVISPGSPLGQAFFGKKKGEKVTFLGQTHLIEELS</sequence>
<keyword evidence="2" id="KW-1185">Reference proteome</keyword>
<dbReference type="EMBL" id="CP136051">
    <property type="protein sequence ID" value="WOK07163.1"/>
    <property type="molecule type" value="Genomic_DNA"/>
</dbReference>